<feature type="binding site" evidence="15">
    <location>
        <position position="451"/>
    </location>
    <ligand>
        <name>Mn(2+)</name>
        <dbReference type="ChEBI" id="CHEBI:29035"/>
        <label>2</label>
    </ligand>
</feature>
<keyword evidence="9 15" id="KW-0464">Manganese</keyword>
<dbReference type="InterPro" id="IPR011258">
    <property type="entry name" value="BPG-indep_PGM_N"/>
</dbReference>
<dbReference type="GO" id="GO:0005737">
    <property type="term" value="C:cytoplasm"/>
    <property type="evidence" value="ECO:0007669"/>
    <property type="project" value="InterPro"/>
</dbReference>
<dbReference type="PIRSF" id="PIRSF001492">
    <property type="entry name" value="IPGAM"/>
    <property type="match status" value="1"/>
</dbReference>
<dbReference type="InterPro" id="IPR036646">
    <property type="entry name" value="PGAM_B_sf"/>
</dbReference>
<dbReference type="Pfam" id="PF06415">
    <property type="entry name" value="iPGM_N"/>
    <property type="match status" value="1"/>
</dbReference>
<dbReference type="UniPathway" id="UPA00109">
    <property type="reaction ID" value="UER00186"/>
</dbReference>
<evidence type="ECO:0000256" key="9">
    <source>
        <dbReference type="ARBA" id="ARBA00023211"/>
    </source>
</evidence>
<feature type="binding site" evidence="15">
    <location>
        <position position="413"/>
    </location>
    <ligand>
        <name>Mn(2+)</name>
        <dbReference type="ChEBI" id="CHEBI:29035"/>
        <label>1</label>
    </ligand>
</feature>
<gene>
    <name evidence="19" type="ORF">D9619_006865</name>
</gene>
<dbReference type="GO" id="GO:0006096">
    <property type="term" value="P:glycolytic process"/>
    <property type="evidence" value="ECO:0007669"/>
    <property type="project" value="UniProtKB-UniPathway"/>
</dbReference>
<sequence>MPAEVKNKVCLIVHDGWGISDATPEEGNAIAAAKTPVMTWITKEHAATTLLASGTAVGLSEGLMGNSEVGHLNIGAGRIVWQDIVRIDMSIKKRQFHKNEAILAACKHAKDTTGRLHALGLISDGGVHSHIRHLFALLETAKEQGVPHTYIHFIGDGRDTAPRSTVTYLKQLEEFIKKTGYGELATVVGRYYAMDRDKRWERVKIAIDGLVDGVGEKVEETKEGEDSGVVKAVEENYKKDVTDEFLKPIIVNGDAGRVKDKDTLFFFNYRSDRMREITSVFGLPDKPMDVNIPKDLHITTMSRYNAEFPFSVAFPPQAMTNVLAEWLGKQDVTQAHVAETEKYAHVTFFFNGGVEKQFPGETRHMVPSPKVATYDKQPEMSAQGVADKVAEILAEGKEQFVMCNFAPPDMVGHTGIYDAAVEAITATDKAVGTIYDAARKHGYVLLVTADHGNAEQMRDLKTGNPHTAHTTNPVPFLMVGDGFEFKEKKKVEEEKAEKQEQVREGEDKNEEEKKQEKEMEEDEPAICDVAPTILDIMGIPIPDEMTGRSLLAH</sequence>
<evidence type="ECO:0000256" key="14">
    <source>
        <dbReference type="PIRSR" id="PIRSR001492-2"/>
    </source>
</evidence>
<dbReference type="InterPro" id="IPR005995">
    <property type="entry name" value="Pgm_bpd_ind"/>
</dbReference>
<dbReference type="NCBIfam" id="TIGR01307">
    <property type="entry name" value="pgm_bpd_ind"/>
    <property type="match status" value="1"/>
</dbReference>
<evidence type="ECO:0000256" key="3">
    <source>
        <dbReference type="ARBA" id="ARBA00002315"/>
    </source>
</evidence>
<evidence type="ECO:0000256" key="5">
    <source>
        <dbReference type="ARBA" id="ARBA00008819"/>
    </source>
</evidence>
<feature type="binding site" evidence="15">
    <location>
        <position position="450"/>
    </location>
    <ligand>
        <name>Mn(2+)</name>
        <dbReference type="ChEBI" id="CHEBI:29035"/>
        <label>2</label>
    </ligand>
</feature>
<feature type="binding site" evidence="15">
    <location>
        <position position="67"/>
    </location>
    <ligand>
        <name>Mn(2+)</name>
        <dbReference type="ChEBI" id="CHEBI:29035"/>
        <label>2</label>
    </ligand>
</feature>
<comment type="function">
    <text evidence="3">Catalyzes the interconversion of 2-phosphoglycerate and 3-phosphoglycerate.</text>
</comment>
<organism evidence="19 20">
    <name type="scientific">Psilocybe cf. subviscida</name>
    <dbReference type="NCBI Taxonomy" id="2480587"/>
    <lineage>
        <taxon>Eukaryota</taxon>
        <taxon>Fungi</taxon>
        <taxon>Dikarya</taxon>
        <taxon>Basidiomycota</taxon>
        <taxon>Agaricomycotina</taxon>
        <taxon>Agaricomycetes</taxon>
        <taxon>Agaricomycetidae</taxon>
        <taxon>Agaricales</taxon>
        <taxon>Agaricineae</taxon>
        <taxon>Strophariaceae</taxon>
        <taxon>Psilocybe</taxon>
    </lineage>
</organism>
<dbReference type="SUPFAM" id="SSF53649">
    <property type="entry name" value="Alkaline phosphatase-like"/>
    <property type="match status" value="1"/>
</dbReference>
<comment type="cofactor">
    <cofactor evidence="2">
        <name>Mn(2+)</name>
        <dbReference type="ChEBI" id="CHEBI:29035"/>
    </cofactor>
</comment>
<evidence type="ECO:0000256" key="4">
    <source>
        <dbReference type="ARBA" id="ARBA00004798"/>
    </source>
</evidence>
<keyword evidence="7 15" id="KW-0479">Metal-binding</keyword>
<dbReference type="GO" id="GO:0030145">
    <property type="term" value="F:manganese ion binding"/>
    <property type="evidence" value="ECO:0007669"/>
    <property type="project" value="InterPro"/>
</dbReference>
<feature type="binding site" evidence="15">
    <location>
        <position position="15"/>
    </location>
    <ligand>
        <name>Mn(2+)</name>
        <dbReference type="ChEBI" id="CHEBI:29035"/>
        <label>2</label>
    </ligand>
</feature>
<feature type="binding site" evidence="14">
    <location>
        <begin position="270"/>
        <end position="273"/>
    </location>
    <ligand>
        <name>substrate</name>
    </ligand>
</feature>
<keyword evidence="20" id="KW-1185">Reference proteome</keyword>
<feature type="region of interest" description="Disordered" evidence="16">
    <location>
        <begin position="490"/>
        <end position="527"/>
    </location>
</feature>
<evidence type="ECO:0000256" key="16">
    <source>
        <dbReference type="SAM" id="MobiDB-lite"/>
    </source>
</evidence>
<feature type="active site" description="Phosphoserine intermediate" evidence="13">
    <location>
        <position position="67"/>
    </location>
</feature>
<evidence type="ECO:0000259" key="17">
    <source>
        <dbReference type="Pfam" id="PF01676"/>
    </source>
</evidence>
<evidence type="ECO:0000256" key="8">
    <source>
        <dbReference type="ARBA" id="ARBA00023152"/>
    </source>
</evidence>
<evidence type="ECO:0000313" key="19">
    <source>
        <dbReference type="EMBL" id="KAF5316793.1"/>
    </source>
</evidence>
<evidence type="ECO:0000259" key="18">
    <source>
        <dbReference type="Pfam" id="PF06415"/>
    </source>
</evidence>
<dbReference type="HAMAP" id="MF_01038">
    <property type="entry name" value="GpmI"/>
    <property type="match status" value="1"/>
</dbReference>
<comment type="caution">
    <text evidence="19">The sequence shown here is derived from an EMBL/GenBank/DDBJ whole genome shotgun (WGS) entry which is preliminary data.</text>
</comment>
<evidence type="ECO:0000256" key="13">
    <source>
        <dbReference type="PIRSR" id="PIRSR001492-1"/>
    </source>
</evidence>
<evidence type="ECO:0000256" key="12">
    <source>
        <dbReference type="ARBA" id="ARBA00083354"/>
    </source>
</evidence>
<dbReference type="PANTHER" id="PTHR31637:SF0">
    <property type="entry name" value="2,3-BISPHOSPHOGLYCERATE-INDEPENDENT PHOSPHOGLYCERATE MUTASE"/>
    <property type="match status" value="1"/>
</dbReference>
<evidence type="ECO:0000256" key="15">
    <source>
        <dbReference type="PIRSR" id="PIRSR001492-3"/>
    </source>
</evidence>
<dbReference type="InterPro" id="IPR006124">
    <property type="entry name" value="Metalloenzyme"/>
</dbReference>
<feature type="binding site" evidence="15">
    <location>
        <position position="409"/>
    </location>
    <ligand>
        <name>Mn(2+)</name>
        <dbReference type="ChEBI" id="CHEBI:29035"/>
        <label>1</label>
    </ligand>
</feature>
<dbReference type="Proteomes" id="UP000567179">
    <property type="component" value="Unassembled WGS sequence"/>
</dbReference>
<accession>A0A8H5B659</accession>
<dbReference type="Pfam" id="PF01676">
    <property type="entry name" value="Metalloenzyme"/>
    <property type="match status" value="1"/>
</dbReference>
<feature type="binding site" evidence="14">
    <location>
        <position position="196"/>
    </location>
    <ligand>
        <name>substrate</name>
    </ligand>
</feature>
<evidence type="ECO:0000256" key="7">
    <source>
        <dbReference type="ARBA" id="ARBA00022723"/>
    </source>
</evidence>
<proteinExistence type="inferred from homology"/>
<protein>
    <recommendedName>
        <fullName evidence="11">2,3-bisphosphoglycerate-independent phosphoglycerate mutase</fullName>
        <ecNumber evidence="6">5.4.2.12</ecNumber>
    </recommendedName>
    <alternativeName>
        <fullName evidence="12">Cofactor-independent phosphoglycerate mutase homolog</fullName>
    </alternativeName>
</protein>
<dbReference type="CDD" id="cd16010">
    <property type="entry name" value="iPGM"/>
    <property type="match status" value="1"/>
</dbReference>
<feature type="binding site" evidence="14">
    <location>
        <position position="128"/>
    </location>
    <ligand>
        <name>substrate</name>
    </ligand>
</feature>
<dbReference type="InterPro" id="IPR017850">
    <property type="entry name" value="Alkaline_phosphatase_core_sf"/>
</dbReference>
<dbReference type="OrthoDB" id="1886626at2759"/>
<evidence type="ECO:0000256" key="6">
    <source>
        <dbReference type="ARBA" id="ARBA00012026"/>
    </source>
</evidence>
<dbReference type="EC" id="5.4.2.12" evidence="6"/>
<keyword evidence="10" id="KW-0413">Isomerase</keyword>
<dbReference type="Gene3D" id="3.40.720.10">
    <property type="entry name" value="Alkaline Phosphatase, subunit A"/>
    <property type="match status" value="1"/>
</dbReference>
<feature type="binding site" evidence="14">
    <location>
        <position position="190"/>
    </location>
    <ligand>
        <name>substrate</name>
    </ligand>
</feature>
<evidence type="ECO:0000256" key="10">
    <source>
        <dbReference type="ARBA" id="ARBA00023235"/>
    </source>
</evidence>
<evidence type="ECO:0000256" key="11">
    <source>
        <dbReference type="ARBA" id="ARBA00071648"/>
    </source>
</evidence>
<feature type="domain" description="BPG-independent PGAM N-terminal" evidence="18">
    <location>
        <begin position="87"/>
        <end position="305"/>
    </location>
</feature>
<feature type="binding site" evidence="14">
    <location>
        <begin position="158"/>
        <end position="159"/>
    </location>
    <ligand>
        <name>substrate</name>
    </ligand>
</feature>
<comment type="similarity">
    <text evidence="5">Belongs to the BPG-independent phosphoglycerate mutase family.</text>
</comment>
<comment type="catalytic activity">
    <reaction evidence="1">
        <text>(2R)-2-phosphoglycerate = (2R)-3-phosphoglycerate</text>
        <dbReference type="Rhea" id="RHEA:15901"/>
        <dbReference type="ChEBI" id="CHEBI:58272"/>
        <dbReference type="ChEBI" id="CHEBI:58289"/>
        <dbReference type="EC" id="5.4.2.12"/>
    </reaction>
</comment>
<dbReference type="PANTHER" id="PTHR31637">
    <property type="entry name" value="2,3-BISPHOSPHOGLYCERATE-INDEPENDENT PHOSPHOGLYCERATE MUTASE"/>
    <property type="match status" value="1"/>
</dbReference>
<evidence type="ECO:0000313" key="20">
    <source>
        <dbReference type="Proteomes" id="UP000567179"/>
    </source>
</evidence>
<evidence type="ECO:0000256" key="2">
    <source>
        <dbReference type="ARBA" id="ARBA00001936"/>
    </source>
</evidence>
<dbReference type="GO" id="GO:0004619">
    <property type="term" value="F:phosphoglycerate mutase activity"/>
    <property type="evidence" value="ECO:0007669"/>
    <property type="project" value="UniProtKB-EC"/>
</dbReference>
<comment type="pathway">
    <text evidence="4">Carbohydrate degradation; glycolysis; pyruvate from D-glyceraldehyde 3-phosphate: step 3/5.</text>
</comment>
<evidence type="ECO:0000256" key="1">
    <source>
        <dbReference type="ARBA" id="ARBA00000370"/>
    </source>
</evidence>
<keyword evidence="8" id="KW-0324">Glycolysis</keyword>
<dbReference type="FunFam" id="3.40.1450.10:FF:000001">
    <property type="entry name" value="2,3-bisphosphoglycerate-independent phosphoglycerate mutase"/>
    <property type="match status" value="1"/>
</dbReference>
<dbReference type="EMBL" id="JAACJJ010000042">
    <property type="protein sequence ID" value="KAF5316793.1"/>
    <property type="molecule type" value="Genomic_DNA"/>
</dbReference>
<dbReference type="Gene3D" id="3.40.1450.10">
    <property type="entry name" value="BPG-independent phosphoglycerate mutase, domain B"/>
    <property type="match status" value="1"/>
</dbReference>
<reference evidence="19 20" key="1">
    <citation type="journal article" date="2020" name="ISME J.">
        <title>Uncovering the hidden diversity of litter-decomposition mechanisms in mushroom-forming fungi.</title>
        <authorList>
            <person name="Floudas D."/>
            <person name="Bentzer J."/>
            <person name="Ahren D."/>
            <person name="Johansson T."/>
            <person name="Persson P."/>
            <person name="Tunlid A."/>
        </authorList>
    </citation>
    <scope>NUCLEOTIDE SEQUENCE [LARGE SCALE GENOMIC DNA]</scope>
    <source>
        <strain evidence="19 20">CBS 101986</strain>
    </source>
</reference>
<feature type="domain" description="Metalloenzyme" evidence="17">
    <location>
        <begin position="8"/>
        <end position="539"/>
    </location>
</feature>
<feature type="compositionally biased region" description="Basic and acidic residues" evidence="16">
    <location>
        <begin position="490"/>
        <end position="517"/>
    </location>
</feature>
<dbReference type="AlphaFoldDB" id="A0A8H5B659"/>
<feature type="binding site" evidence="14">
    <location>
        <position position="342"/>
    </location>
    <ligand>
        <name>substrate</name>
    </ligand>
</feature>
<dbReference type="GO" id="GO:0006007">
    <property type="term" value="P:glucose catabolic process"/>
    <property type="evidence" value="ECO:0007669"/>
    <property type="project" value="InterPro"/>
</dbReference>
<feature type="binding site" evidence="15">
    <location>
        <position position="469"/>
    </location>
    <ligand>
        <name>Mn(2+)</name>
        <dbReference type="ChEBI" id="CHEBI:29035"/>
        <label>1</label>
    </ligand>
</feature>
<dbReference type="SUPFAM" id="SSF64158">
    <property type="entry name" value="2,3-Bisphosphoglycerate-independent phosphoglycerate mutase, substrate-binding domain"/>
    <property type="match status" value="1"/>
</dbReference>
<name>A0A8H5B659_9AGAR</name>